<evidence type="ECO:0000256" key="2">
    <source>
        <dbReference type="ARBA" id="ARBA00007998"/>
    </source>
</evidence>
<keyword evidence="6 8" id="KW-1133">Transmembrane helix</keyword>
<dbReference type="Proteomes" id="UP000467637">
    <property type="component" value="Unassembled WGS sequence"/>
</dbReference>
<dbReference type="PANTHER" id="PTHR34975:SF2">
    <property type="entry name" value="SPORE GERMINATION PROTEIN A2"/>
    <property type="match status" value="1"/>
</dbReference>
<feature type="transmembrane region" description="Helical" evidence="8">
    <location>
        <begin position="186"/>
        <end position="209"/>
    </location>
</feature>
<keyword evidence="10" id="KW-1185">Reference proteome</keyword>
<feature type="transmembrane region" description="Helical" evidence="8">
    <location>
        <begin position="80"/>
        <end position="103"/>
    </location>
</feature>
<evidence type="ECO:0000313" key="9">
    <source>
        <dbReference type="EMBL" id="MVQ35891.1"/>
    </source>
</evidence>
<feature type="transmembrane region" description="Helical" evidence="8">
    <location>
        <begin position="333"/>
        <end position="358"/>
    </location>
</feature>
<evidence type="ECO:0000313" key="10">
    <source>
        <dbReference type="Proteomes" id="UP000467637"/>
    </source>
</evidence>
<keyword evidence="4" id="KW-0309">Germination</keyword>
<keyword evidence="5 8" id="KW-0812">Transmembrane</keyword>
<evidence type="ECO:0000256" key="5">
    <source>
        <dbReference type="ARBA" id="ARBA00022692"/>
    </source>
</evidence>
<dbReference type="InterPro" id="IPR004761">
    <property type="entry name" value="Spore_GerAB"/>
</dbReference>
<evidence type="ECO:0000256" key="3">
    <source>
        <dbReference type="ARBA" id="ARBA00022448"/>
    </source>
</evidence>
<dbReference type="PANTHER" id="PTHR34975">
    <property type="entry name" value="SPORE GERMINATION PROTEIN A2"/>
    <property type="match status" value="1"/>
</dbReference>
<evidence type="ECO:0000256" key="8">
    <source>
        <dbReference type="SAM" id="Phobius"/>
    </source>
</evidence>
<feature type="transmembrane region" description="Helical" evidence="8">
    <location>
        <begin position="221"/>
        <end position="243"/>
    </location>
</feature>
<dbReference type="EMBL" id="WSEM01000015">
    <property type="protein sequence ID" value="MVQ35891.1"/>
    <property type="molecule type" value="Genomic_DNA"/>
</dbReference>
<comment type="caution">
    <text evidence="9">The sequence shown here is derived from an EMBL/GenBank/DDBJ whole genome shotgun (WGS) entry which is preliminary data.</text>
</comment>
<feature type="transmembrane region" description="Helical" evidence="8">
    <location>
        <begin position="12"/>
        <end position="32"/>
    </location>
</feature>
<evidence type="ECO:0000256" key="4">
    <source>
        <dbReference type="ARBA" id="ARBA00022544"/>
    </source>
</evidence>
<comment type="similarity">
    <text evidence="2">Belongs to the amino acid-polyamine-organocation (APC) superfamily. Spore germination protein (SGP) (TC 2.A.3.9) family.</text>
</comment>
<comment type="subcellular location">
    <subcellularLocation>
        <location evidence="1">Membrane</location>
        <topology evidence="1">Multi-pass membrane protein</topology>
    </subcellularLocation>
</comment>
<evidence type="ECO:0000256" key="1">
    <source>
        <dbReference type="ARBA" id="ARBA00004141"/>
    </source>
</evidence>
<proteinExistence type="inferred from homology"/>
<protein>
    <submittedName>
        <fullName evidence="9">GerAB/ArcD/ProY family transporter</fullName>
    </submittedName>
</protein>
<feature type="transmembrane region" description="Helical" evidence="8">
    <location>
        <begin position="271"/>
        <end position="289"/>
    </location>
</feature>
<evidence type="ECO:0000256" key="7">
    <source>
        <dbReference type="ARBA" id="ARBA00023136"/>
    </source>
</evidence>
<keyword evidence="7 8" id="KW-0472">Membrane</keyword>
<keyword evidence="3" id="KW-0813">Transport</keyword>
<dbReference type="Pfam" id="PF03845">
    <property type="entry name" value="Spore_permease"/>
    <property type="match status" value="1"/>
</dbReference>
<feature type="transmembrane region" description="Helical" evidence="8">
    <location>
        <begin position="309"/>
        <end position="327"/>
    </location>
</feature>
<feature type="transmembrane region" description="Helical" evidence="8">
    <location>
        <begin position="123"/>
        <end position="142"/>
    </location>
</feature>
<feature type="transmembrane region" description="Helical" evidence="8">
    <location>
        <begin position="149"/>
        <end position="166"/>
    </location>
</feature>
<evidence type="ECO:0000256" key="6">
    <source>
        <dbReference type="ARBA" id="ARBA00022989"/>
    </source>
</evidence>
<sequence>MKETLMRAKLPFFQTTILANYIQTGVVVFSLPRLLAEHIGTNGWAALFICSAVAAVNLFLISLVYRFGKGKSIFDLTRSVLPKFIVIPLFIILAALWAVLGSLVGKDFILIITSLSFRSLHPIYLYVMLEFLVFMLLSKGIFTISNTAAITFFILIWNTLLLVYAQNDFELSRMTSFWFKGVDHTVKGWFQIYSAFLGYELCLLLFPYVDEKSHLMRAFQIANLSTTFFYALVCFVAFGFFSLHQLQHLKFPVLNLLSYVELPFVKRVDDLVFNITILRVLISNVMFAWAASETIKWVLPAAKFRSVPYVFLVFFAAIVFFAIPSTLEKTEPWLYRFSIAEVGVAFALPILLMIILLINKRRGQNYA</sequence>
<reference evidence="9 10" key="1">
    <citation type="submission" date="2019-12" db="EMBL/GenBank/DDBJ databases">
        <authorList>
            <person name="Huq M.A."/>
        </authorList>
    </citation>
    <scope>NUCLEOTIDE SEQUENCE [LARGE SCALE GENOMIC DNA]</scope>
    <source>
        <strain evidence="9 10">MAH-34</strain>
    </source>
</reference>
<name>A0ABW9U8Y6_9BACL</name>
<feature type="transmembrane region" description="Helical" evidence="8">
    <location>
        <begin position="44"/>
        <end position="68"/>
    </location>
</feature>
<accession>A0ABW9U8Y6</accession>
<gene>
    <name evidence="9" type="ORF">GON05_14830</name>
</gene>
<organism evidence="9 10">
    <name type="scientific">Paenibacillus anseongense</name>
    <dbReference type="NCBI Taxonomy" id="2682845"/>
    <lineage>
        <taxon>Bacteria</taxon>
        <taxon>Bacillati</taxon>
        <taxon>Bacillota</taxon>
        <taxon>Bacilli</taxon>
        <taxon>Bacillales</taxon>
        <taxon>Paenibacillaceae</taxon>
        <taxon>Paenibacillus</taxon>
    </lineage>
</organism>